<sequence>YVKNNNILVDKIVILTLILNALNLLGLNLRVEHHLFLSCCDFAKSLHLFNYQETTILKTLNFRLNLRTSYLFIPSFLKANKEPVVVVIHLQKKPRKGSGTMSTSNVVRHCYIMPMFISYTGSLSVIVNNWPRLIFLIFGYDDCLYEVDVDCCYDECVC</sequence>
<keyword evidence="1" id="KW-1133">Transmembrane helix</keyword>
<accession>A0AAD5C4B7</accession>
<comment type="caution">
    <text evidence="2">The sequence shown here is derived from an EMBL/GenBank/DDBJ whole genome shotgun (WGS) entry which is preliminary data.</text>
</comment>
<dbReference type="EMBL" id="JAMZMK010009890">
    <property type="protein sequence ID" value="KAI7733879.1"/>
    <property type="molecule type" value="Genomic_DNA"/>
</dbReference>
<dbReference type="AlphaFoldDB" id="A0AAD5C4B7"/>
<gene>
    <name evidence="2" type="ORF">M8C21_013935</name>
</gene>
<evidence type="ECO:0000256" key="1">
    <source>
        <dbReference type="SAM" id="Phobius"/>
    </source>
</evidence>
<proteinExistence type="predicted"/>
<keyword evidence="3" id="KW-1185">Reference proteome</keyword>
<keyword evidence="1" id="KW-0472">Membrane</keyword>
<feature type="non-terminal residue" evidence="2">
    <location>
        <position position="1"/>
    </location>
</feature>
<dbReference type="Proteomes" id="UP001206925">
    <property type="component" value="Unassembled WGS sequence"/>
</dbReference>
<feature type="transmembrane region" description="Helical" evidence="1">
    <location>
        <begin position="12"/>
        <end position="31"/>
    </location>
</feature>
<name>A0AAD5C4B7_AMBAR</name>
<keyword evidence="1" id="KW-0812">Transmembrane</keyword>
<feature type="non-terminal residue" evidence="2">
    <location>
        <position position="158"/>
    </location>
</feature>
<evidence type="ECO:0000313" key="3">
    <source>
        <dbReference type="Proteomes" id="UP001206925"/>
    </source>
</evidence>
<evidence type="ECO:0000313" key="2">
    <source>
        <dbReference type="EMBL" id="KAI7733879.1"/>
    </source>
</evidence>
<reference evidence="2" key="1">
    <citation type="submission" date="2022-06" db="EMBL/GenBank/DDBJ databases">
        <title>Uncovering the hologenomic basis of an extraordinary plant invasion.</title>
        <authorList>
            <person name="Bieker V.C."/>
            <person name="Martin M.D."/>
            <person name="Gilbert T."/>
            <person name="Hodgins K."/>
            <person name="Battlay P."/>
            <person name="Petersen B."/>
            <person name="Wilson J."/>
        </authorList>
    </citation>
    <scope>NUCLEOTIDE SEQUENCE</scope>
    <source>
        <strain evidence="2">AA19_3_7</strain>
        <tissue evidence="2">Leaf</tissue>
    </source>
</reference>
<protein>
    <submittedName>
        <fullName evidence="2">Uncharacterized protein</fullName>
    </submittedName>
</protein>
<organism evidence="2 3">
    <name type="scientific">Ambrosia artemisiifolia</name>
    <name type="common">Common ragweed</name>
    <dbReference type="NCBI Taxonomy" id="4212"/>
    <lineage>
        <taxon>Eukaryota</taxon>
        <taxon>Viridiplantae</taxon>
        <taxon>Streptophyta</taxon>
        <taxon>Embryophyta</taxon>
        <taxon>Tracheophyta</taxon>
        <taxon>Spermatophyta</taxon>
        <taxon>Magnoliopsida</taxon>
        <taxon>eudicotyledons</taxon>
        <taxon>Gunneridae</taxon>
        <taxon>Pentapetalae</taxon>
        <taxon>asterids</taxon>
        <taxon>campanulids</taxon>
        <taxon>Asterales</taxon>
        <taxon>Asteraceae</taxon>
        <taxon>Asteroideae</taxon>
        <taxon>Heliantheae alliance</taxon>
        <taxon>Heliantheae</taxon>
        <taxon>Ambrosia</taxon>
    </lineage>
</organism>